<comment type="similarity">
    <text evidence="1">Belongs to the LysR transcriptional regulatory family.</text>
</comment>
<dbReference type="InterPro" id="IPR005119">
    <property type="entry name" value="LysR_subst-bd"/>
</dbReference>
<evidence type="ECO:0000313" key="6">
    <source>
        <dbReference type="EMBL" id="RDE24638.1"/>
    </source>
</evidence>
<proteinExistence type="inferred from homology"/>
<organism evidence="6 7">
    <name type="scientific">Motiliproteus coralliicola</name>
    <dbReference type="NCBI Taxonomy" id="2283196"/>
    <lineage>
        <taxon>Bacteria</taxon>
        <taxon>Pseudomonadati</taxon>
        <taxon>Pseudomonadota</taxon>
        <taxon>Gammaproteobacteria</taxon>
        <taxon>Oceanospirillales</taxon>
        <taxon>Oceanospirillaceae</taxon>
        <taxon>Motiliproteus</taxon>
    </lineage>
</organism>
<dbReference type="Pfam" id="PF00126">
    <property type="entry name" value="HTH_1"/>
    <property type="match status" value="1"/>
</dbReference>
<gene>
    <name evidence="6" type="ORF">DV711_03355</name>
</gene>
<dbReference type="GO" id="GO:0003677">
    <property type="term" value="F:DNA binding"/>
    <property type="evidence" value="ECO:0007669"/>
    <property type="project" value="UniProtKB-KW"/>
</dbReference>
<comment type="caution">
    <text evidence="6">The sequence shown here is derived from an EMBL/GenBank/DDBJ whole genome shotgun (WGS) entry which is preliminary data.</text>
</comment>
<keyword evidence="2" id="KW-0805">Transcription regulation</keyword>
<sequence length="327" mass="36503">MASWWSAGMNIRQLNYFIGIVEEGSFLKASRKLRIAQPALSQHIVNLEGELNTPLLIRSPRGVTPTAAGDVLYMHAKKIAAQLKQAKDDVLFEANTPKGEVALVLPPMLAPHVAPKLIKSVDKEYPDIQLRIIEARSLKGHTLIESGRADLGVLASETPSNNINGIVLYREPLYLVERLKEGEQQDDSLQIGFRELSRKPLVASHKKHAVRALVEKTAAEKKLPLNIKVEAESGRLLRSYVRDGVAAAVLPWSSQHHMWLDGEVSTRKIVKPDLERLIYLAWPKGFPLNAACNVVKSMLHDSIYSLYQQGIIRGEWIEPQQNDADPE</sequence>
<dbReference type="PANTHER" id="PTHR30419">
    <property type="entry name" value="HTH-TYPE TRANSCRIPTIONAL REGULATOR YBHD"/>
    <property type="match status" value="1"/>
</dbReference>
<dbReference type="GO" id="GO:0003700">
    <property type="term" value="F:DNA-binding transcription factor activity"/>
    <property type="evidence" value="ECO:0007669"/>
    <property type="project" value="InterPro"/>
</dbReference>
<dbReference type="Proteomes" id="UP000253769">
    <property type="component" value="Unassembled WGS sequence"/>
</dbReference>
<dbReference type="FunFam" id="1.10.10.10:FF:000001">
    <property type="entry name" value="LysR family transcriptional regulator"/>
    <property type="match status" value="1"/>
</dbReference>
<dbReference type="InterPro" id="IPR036388">
    <property type="entry name" value="WH-like_DNA-bd_sf"/>
</dbReference>
<keyword evidence="4" id="KW-0804">Transcription</keyword>
<evidence type="ECO:0000256" key="1">
    <source>
        <dbReference type="ARBA" id="ARBA00009437"/>
    </source>
</evidence>
<evidence type="ECO:0000256" key="4">
    <source>
        <dbReference type="ARBA" id="ARBA00023163"/>
    </source>
</evidence>
<keyword evidence="3" id="KW-0238">DNA-binding</keyword>
<dbReference type="AlphaFoldDB" id="A0A369WRA0"/>
<dbReference type="Pfam" id="PF03466">
    <property type="entry name" value="LysR_substrate"/>
    <property type="match status" value="1"/>
</dbReference>
<name>A0A369WRA0_9GAMM</name>
<dbReference type="OrthoDB" id="8850588at2"/>
<dbReference type="InterPro" id="IPR050950">
    <property type="entry name" value="HTH-type_LysR_regulators"/>
</dbReference>
<dbReference type="PRINTS" id="PR00039">
    <property type="entry name" value="HTHLYSR"/>
</dbReference>
<dbReference type="GO" id="GO:0005829">
    <property type="term" value="C:cytosol"/>
    <property type="evidence" value="ECO:0007669"/>
    <property type="project" value="TreeGrafter"/>
</dbReference>
<feature type="domain" description="HTH lysR-type" evidence="5">
    <location>
        <begin position="9"/>
        <end position="66"/>
    </location>
</feature>
<dbReference type="EMBL" id="QQOH01000001">
    <property type="protein sequence ID" value="RDE24638.1"/>
    <property type="molecule type" value="Genomic_DNA"/>
</dbReference>
<dbReference type="SUPFAM" id="SSF46785">
    <property type="entry name" value="Winged helix' DNA-binding domain"/>
    <property type="match status" value="1"/>
</dbReference>
<evidence type="ECO:0000313" key="7">
    <source>
        <dbReference type="Proteomes" id="UP000253769"/>
    </source>
</evidence>
<dbReference type="SUPFAM" id="SSF53850">
    <property type="entry name" value="Periplasmic binding protein-like II"/>
    <property type="match status" value="1"/>
</dbReference>
<dbReference type="InterPro" id="IPR000847">
    <property type="entry name" value="LysR_HTH_N"/>
</dbReference>
<dbReference type="InterPro" id="IPR036390">
    <property type="entry name" value="WH_DNA-bd_sf"/>
</dbReference>
<dbReference type="Gene3D" id="1.10.10.10">
    <property type="entry name" value="Winged helix-like DNA-binding domain superfamily/Winged helix DNA-binding domain"/>
    <property type="match status" value="1"/>
</dbReference>
<reference evidence="6 7" key="1">
    <citation type="submission" date="2018-07" db="EMBL/GenBank/DDBJ databases">
        <title>Motiliproteus coralliicola sp. nov., a bacterium isolated from Coral.</title>
        <authorList>
            <person name="Wang G."/>
        </authorList>
    </citation>
    <scope>NUCLEOTIDE SEQUENCE [LARGE SCALE GENOMIC DNA]</scope>
    <source>
        <strain evidence="6 7">C34</strain>
    </source>
</reference>
<protein>
    <submittedName>
        <fullName evidence="6">LysR family transcriptional regulator</fullName>
    </submittedName>
</protein>
<evidence type="ECO:0000256" key="2">
    <source>
        <dbReference type="ARBA" id="ARBA00023015"/>
    </source>
</evidence>
<dbReference type="Gene3D" id="3.40.190.10">
    <property type="entry name" value="Periplasmic binding protein-like II"/>
    <property type="match status" value="2"/>
</dbReference>
<evidence type="ECO:0000259" key="5">
    <source>
        <dbReference type="PROSITE" id="PS50931"/>
    </source>
</evidence>
<accession>A0A369WRA0</accession>
<dbReference type="PROSITE" id="PS50931">
    <property type="entry name" value="HTH_LYSR"/>
    <property type="match status" value="1"/>
</dbReference>
<evidence type="ECO:0000256" key="3">
    <source>
        <dbReference type="ARBA" id="ARBA00023125"/>
    </source>
</evidence>
<keyword evidence="7" id="KW-1185">Reference proteome</keyword>